<keyword evidence="2" id="KW-1185">Reference proteome</keyword>
<evidence type="ECO:0000313" key="2">
    <source>
        <dbReference type="Proteomes" id="UP001165960"/>
    </source>
</evidence>
<dbReference type="EMBL" id="QTSX02003587">
    <property type="protein sequence ID" value="KAJ9070197.1"/>
    <property type="molecule type" value="Genomic_DNA"/>
</dbReference>
<proteinExistence type="predicted"/>
<evidence type="ECO:0000313" key="1">
    <source>
        <dbReference type="EMBL" id="KAJ9070197.1"/>
    </source>
</evidence>
<organism evidence="1 2">
    <name type="scientific">Entomophthora muscae</name>
    <dbReference type="NCBI Taxonomy" id="34485"/>
    <lineage>
        <taxon>Eukaryota</taxon>
        <taxon>Fungi</taxon>
        <taxon>Fungi incertae sedis</taxon>
        <taxon>Zoopagomycota</taxon>
        <taxon>Entomophthoromycotina</taxon>
        <taxon>Entomophthoromycetes</taxon>
        <taxon>Entomophthorales</taxon>
        <taxon>Entomophthoraceae</taxon>
        <taxon>Entomophthora</taxon>
    </lineage>
</organism>
<sequence>MKRALDEVKKEHILTCLHLTCQEVVVSELPTIETWEDMKQLLIDKIGGYLSLEVKKDAFMYIAFKPKETLAEFSDGFYIEGQQLITSLQLTAHEAYMACAQALKVNQLLCLYQNSSLDPRARFQTSRFVTRNLITQPLEARVESQLELQNLVT</sequence>
<gene>
    <name evidence="1" type="ORF">DSO57_1010891</name>
</gene>
<accession>A0ACC2T6N1</accession>
<reference evidence="1" key="1">
    <citation type="submission" date="2022-04" db="EMBL/GenBank/DDBJ databases">
        <title>Genome of the entomopathogenic fungus Entomophthora muscae.</title>
        <authorList>
            <person name="Elya C."/>
            <person name="Lovett B.R."/>
            <person name="Lee E."/>
            <person name="Macias A.M."/>
            <person name="Hajek A.E."/>
            <person name="De Bivort B.L."/>
            <person name="Kasson M.T."/>
            <person name="De Fine Licht H.H."/>
            <person name="Stajich J.E."/>
        </authorList>
    </citation>
    <scope>NUCLEOTIDE SEQUENCE</scope>
    <source>
        <strain evidence="1">Berkeley</strain>
    </source>
</reference>
<dbReference type="Proteomes" id="UP001165960">
    <property type="component" value="Unassembled WGS sequence"/>
</dbReference>
<name>A0ACC2T6N1_9FUNG</name>
<comment type="caution">
    <text evidence="1">The sequence shown here is derived from an EMBL/GenBank/DDBJ whole genome shotgun (WGS) entry which is preliminary data.</text>
</comment>
<protein>
    <submittedName>
        <fullName evidence="1">Uncharacterized protein</fullName>
    </submittedName>
</protein>